<reference evidence="1 2" key="1">
    <citation type="journal article" date="2012" name="Genome Biol.">
        <title>Sequencing three crocodilian genomes to illuminate the evolution of archosaurs and amniotes.</title>
        <authorList>
            <person name="St John J.A."/>
            <person name="Braun E.L."/>
            <person name="Isberg S.R."/>
            <person name="Miles L.G."/>
            <person name="Chong A.Y."/>
            <person name="Gongora J."/>
            <person name="Dalzell P."/>
            <person name="Moran C."/>
            <person name="Bed'hom B."/>
            <person name="Abzhanov A."/>
            <person name="Burgess S.C."/>
            <person name="Cooksey A.M."/>
            <person name="Castoe T.A."/>
            <person name="Crawford N.G."/>
            <person name="Densmore L.D."/>
            <person name="Drew J.C."/>
            <person name="Edwards S.V."/>
            <person name="Faircloth B.C."/>
            <person name="Fujita M.K."/>
            <person name="Greenwold M.J."/>
            <person name="Hoffmann F.G."/>
            <person name="Howard J.M."/>
            <person name="Iguchi T."/>
            <person name="Janes D.E."/>
            <person name="Khan S.Y."/>
            <person name="Kohno S."/>
            <person name="de Koning A.J."/>
            <person name="Lance S.L."/>
            <person name="McCarthy F.M."/>
            <person name="McCormack J.E."/>
            <person name="Merchant M.E."/>
            <person name="Peterson D.G."/>
            <person name="Pollock D.D."/>
            <person name="Pourmand N."/>
            <person name="Raney B.J."/>
            <person name="Roessler K.A."/>
            <person name="Sanford J.R."/>
            <person name="Sawyer R.H."/>
            <person name="Schmidt C.J."/>
            <person name="Triplett E.W."/>
            <person name="Tuberville T.D."/>
            <person name="Venegas-Anaya M."/>
            <person name="Howard J.T."/>
            <person name="Jarvis E.D."/>
            <person name="Guillette L.J.Jr."/>
            <person name="Glenn T.C."/>
            <person name="Green R.E."/>
            <person name="Ray D.A."/>
        </authorList>
    </citation>
    <scope>NUCLEOTIDE SEQUENCE [LARGE SCALE GENOMIC DNA]</scope>
    <source>
        <strain evidence="1">KSC_2009_1</strain>
    </source>
</reference>
<dbReference type="EMBL" id="AKHW03004560">
    <property type="protein sequence ID" value="KYO29664.1"/>
    <property type="molecule type" value="Genomic_DNA"/>
</dbReference>
<dbReference type="AlphaFoldDB" id="A0A151MYV1"/>
<name>A0A151MYV1_ALLMI</name>
<protein>
    <submittedName>
        <fullName evidence="1">Uncharacterized protein</fullName>
    </submittedName>
</protein>
<keyword evidence="2" id="KW-1185">Reference proteome</keyword>
<evidence type="ECO:0000313" key="1">
    <source>
        <dbReference type="EMBL" id="KYO29664.1"/>
    </source>
</evidence>
<sequence length="194" mass="21397">MTSSAVAQPMAATRILYSPFPAVRPITRSGAVRLHLTARLPGILGQDRQRIQGQSQHGTRQNLLSVPPSWLGPNMVLSCRVLRHRDQCKPEENQPPQPGELWVRIQQLEGTHWCWKNGCRKPGMICASLALALLTETSTPAVSGSLVLAGGSWSPLTTNPSRFSAPATMASQNWSPTKRIFMPCWRVQKRVPNS</sequence>
<comment type="caution">
    <text evidence="1">The sequence shown here is derived from an EMBL/GenBank/DDBJ whole genome shotgun (WGS) entry which is preliminary data.</text>
</comment>
<gene>
    <name evidence="1" type="ORF">Y1Q_0005038</name>
</gene>
<accession>A0A151MYV1</accession>
<dbReference type="Proteomes" id="UP000050525">
    <property type="component" value="Unassembled WGS sequence"/>
</dbReference>
<organism evidence="1 2">
    <name type="scientific">Alligator mississippiensis</name>
    <name type="common">American alligator</name>
    <dbReference type="NCBI Taxonomy" id="8496"/>
    <lineage>
        <taxon>Eukaryota</taxon>
        <taxon>Metazoa</taxon>
        <taxon>Chordata</taxon>
        <taxon>Craniata</taxon>
        <taxon>Vertebrata</taxon>
        <taxon>Euteleostomi</taxon>
        <taxon>Archelosauria</taxon>
        <taxon>Archosauria</taxon>
        <taxon>Crocodylia</taxon>
        <taxon>Alligatoridae</taxon>
        <taxon>Alligatorinae</taxon>
        <taxon>Alligator</taxon>
    </lineage>
</organism>
<evidence type="ECO:0000313" key="2">
    <source>
        <dbReference type="Proteomes" id="UP000050525"/>
    </source>
</evidence>
<proteinExistence type="predicted"/>